<feature type="signal peptide" evidence="1">
    <location>
        <begin position="1"/>
        <end position="19"/>
    </location>
</feature>
<organism evidence="2 3">
    <name type="scientific">Culter alburnus</name>
    <name type="common">Topmouth culter</name>
    <dbReference type="NCBI Taxonomy" id="194366"/>
    <lineage>
        <taxon>Eukaryota</taxon>
        <taxon>Metazoa</taxon>
        <taxon>Chordata</taxon>
        <taxon>Craniata</taxon>
        <taxon>Vertebrata</taxon>
        <taxon>Euteleostomi</taxon>
        <taxon>Actinopterygii</taxon>
        <taxon>Neopterygii</taxon>
        <taxon>Teleostei</taxon>
        <taxon>Ostariophysi</taxon>
        <taxon>Cypriniformes</taxon>
        <taxon>Xenocyprididae</taxon>
        <taxon>Xenocypridinae</taxon>
        <taxon>Culter</taxon>
    </lineage>
</organism>
<keyword evidence="1" id="KW-0732">Signal</keyword>
<evidence type="ECO:0000313" key="2">
    <source>
        <dbReference type="EMBL" id="KAK9976496.1"/>
    </source>
</evidence>
<dbReference type="AlphaFoldDB" id="A0AAW2AU98"/>
<evidence type="ECO:0000313" key="3">
    <source>
        <dbReference type="Proteomes" id="UP001479290"/>
    </source>
</evidence>
<proteinExistence type="predicted"/>
<evidence type="ECO:0000256" key="1">
    <source>
        <dbReference type="SAM" id="SignalP"/>
    </source>
</evidence>
<comment type="caution">
    <text evidence="2">The sequence shown here is derived from an EMBL/GenBank/DDBJ whole genome shotgun (WGS) entry which is preliminary data.</text>
</comment>
<feature type="chain" id="PRO_5043878631" evidence="1">
    <location>
        <begin position="20"/>
        <end position="181"/>
    </location>
</feature>
<name>A0AAW2AU98_CULAL</name>
<protein>
    <submittedName>
        <fullName evidence="2">Uncharacterized protein</fullName>
    </submittedName>
</protein>
<keyword evidence="3" id="KW-1185">Reference proteome</keyword>
<dbReference type="EMBL" id="JAWDJR010000004">
    <property type="protein sequence ID" value="KAK9976496.1"/>
    <property type="molecule type" value="Genomic_DNA"/>
</dbReference>
<dbReference type="Proteomes" id="UP001479290">
    <property type="component" value="Unassembled WGS sequence"/>
</dbReference>
<gene>
    <name evidence="2" type="ORF">ABG768_021701</name>
</gene>
<accession>A0AAW2AU98</accession>
<sequence length="181" mass="19940">MRTVFGLFACVTLFTPCEAVARSLQGTTALGSMEAGKLLTKQYAERYGLKPPHPVCSSKTPAHFRYTQEEDANDQECSEVEGKCLEMFEALDLVRSEVERRFDQVGIQAAAGREQAIIEAAQGKKVNGVKLTQFGMLCPFSKPCNHKPVPCCQRWKNSSNYACACPYLLLHQSAPSRLCAG</sequence>
<reference evidence="2 3" key="1">
    <citation type="submission" date="2024-05" db="EMBL/GenBank/DDBJ databases">
        <title>A high-quality chromosomal-level genome assembly of Topmouth culter (Culter alburnus).</title>
        <authorList>
            <person name="Zhao H."/>
        </authorList>
    </citation>
    <scope>NUCLEOTIDE SEQUENCE [LARGE SCALE GENOMIC DNA]</scope>
    <source>
        <strain evidence="2">CATC2023</strain>
        <tissue evidence="2">Muscle</tissue>
    </source>
</reference>